<sequence length="302" mass="33409">MIQSGAADREELRRLRRLASGARAGALEEVQQEKAVLVDYVQELLDKIAGLQAENAAAQGAQQEAECEEMARLHEELLQQSRELVKTAAQRGCKWKHFKRSCGKQQAINAIKPQARRPFRSVLPVLTCMMYAALTKFSPHALLQTLLSQLQTFGCEYSIAQTPNPKTCSSMHLKCASDALYVILHCAGARIGARCSQRRAVARSGQAVGAWARSRLVPEHCSPLLLPSHRPCSRGAVQRNLPVRSWKRHSNASGRMAQAPRSPLNRPPYVPAPSTRLIQGRQRVMNLPPLLSDKESSVNPQT</sequence>
<evidence type="ECO:0000256" key="1">
    <source>
        <dbReference type="SAM" id="Coils"/>
    </source>
</evidence>
<dbReference type="AlphaFoldDB" id="A0A835YY23"/>
<reference evidence="3" key="1">
    <citation type="submission" date="2021-02" db="EMBL/GenBank/DDBJ databases">
        <title>First Annotated Genome of the Yellow-green Alga Tribonema minus.</title>
        <authorList>
            <person name="Mahan K.M."/>
        </authorList>
    </citation>
    <scope>NUCLEOTIDE SEQUENCE</scope>
    <source>
        <strain evidence="3">UTEX B ZZ1240</strain>
    </source>
</reference>
<dbReference type="EMBL" id="JAFCMP010000201">
    <property type="protein sequence ID" value="KAG5183526.1"/>
    <property type="molecule type" value="Genomic_DNA"/>
</dbReference>
<protein>
    <submittedName>
        <fullName evidence="3">Uncharacterized protein</fullName>
    </submittedName>
</protein>
<accession>A0A835YY23</accession>
<feature type="coiled-coil region" evidence="1">
    <location>
        <begin position="27"/>
        <end position="68"/>
    </location>
</feature>
<organism evidence="3 4">
    <name type="scientific">Tribonema minus</name>
    <dbReference type="NCBI Taxonomy" id="303371"/>
    <lineage>
        <taxon>Eukaryota</taxon>
        <taxon>Sar</taxon>
        <taxon>Stramenopiles</taxon>
        <taxon>Ochrophyta</taxon>
        <taxon>PX clade</taxon>
        <taxon>Xanthophyceae</taxon>
        <taxon>Tribonematales</taxon>
        <taxon>Tribonemataceae</taxon>
        <taxon>Tribonema</taxon>
    </lineage>
</organism>
<keyword evidence="4" id="KW-1185">Reference proteome</keyword>
<name>A0A835YY23_9STRA</name>
<evidence type="ECO:0000313" key="3">
    <source>
        <dbReference type="EMBL" id="KAG5183526.1"/>
    </source>
</evidence>
<proteinExistence type="predicted"/>
<comment type="caution">
    <text evidence="3">The sequence shown here is derived from an EMBL/GenBank/DDBJ whole genome shotgun (WGS) entry which is preliminary data.</text>
</comment>
<keyword evidence="1" id="KW-0175">Coiled coil</keyword>
<evidence type="ECO:0000313" key="4">
    <source>
        <dbReference type="Proteomes" id="UP000664859"/>
    </source>
</evidence>
<evidence type="ECO:0000256" key="2">
    <source>
        <dbReference type="SAM" id="MobiDB-lite"/>
    </source>
</evidence>
<dbReference type="Proteomes" id="UP000664859">
    <property type="component" value="Unassembled WGS sequence"/>
</dbReference>
<feature type="region of interest" description="Disordered" evidence="2">
    <location>
        <begin position="243"/>
        <end position="275"/>
    </location>
</feature>
<gene>
    <name evidence="3" type="ORF">JKP88DRAFT_245165</name>
</gene>